<dbReference type="EMBL" id="QFQP01000019">
    <property type="protein sequence ID" value="PZR09827.1"/>
    <property type="molecule type" value="Genomic_DNA"/>
</dbReference>
<name>A0A2W5T7E9_9BACT</name>
<dbReference type="Proteomes" id="UP000249061">
    <property type="component" value="Unassembled WGS sequence"/>
</dbReference>
<evidence type="ECO:0000313" key="1">
    <source>
        <dbReference type="EMBL" id="PZR09827.1"/>
    </source>
</evidence>
<evidence type="ECO:0000313" key="2">
    <source>
        <dbReference type="Proteomes" id="UP000249061"/>
    </source>
</evidence>
<dbReference type="AlphaFoldDB" id="A0A2W5T7E9"/>
<protein>
    <submittedName>
        <fullName evidence="1">Uncharacterized protein</fullName>
    </submittedName>
</protein>
<accession>A0A2W5T7E9</accession>
<reference evidence="1 2" key="1">
    <citation type="submission" date="2017-08" db="EMBL/GenBank/DDBJ databases">
        <title>Infants hospitalized years apart are colonized by the same room-sourced microbial strains.</title>
        <authorList>
            <person name="Brooks B."/>
            <person name="Olm M.R."/>
            <person name="Firek B.A."/>
            <person name="Baker R."/>
            <person name="Thomas B.C."/>
            <person name="Morowitz M.J."/>
            <person name="Banfield J.F."/>
        </authorList>
    </citation>
    <scope>NUCLEOTIDE SEQUENCE [LARGE SCALE GENOMIC DNA]</scope>
    <source>
        <strain evidence="1">S2_003_000_R2_14</strain>
    </source>
</reference>
<gene>
    <name evidence="1" type="ORF">DI536_21030</name>
</gene>
<proteinExistence type="predicted"/>
<organism evidence="1 2">
    <name type="scientific">Archangium gephyra</name>
    <dbReference type="NCBI Taxonomy" id="48"/>
    <lineage>
        <taxon>Bacteria</taxon>
        <taxon>Pseudomonadati</taxon>
        <taxon>Myxococcota</taxon>
        <taxon>Myxococcia</taxon>
        <taxon>Myxococcales</taxon>
        <taxon>Cystobacterineae</taxon>
        <taxon>Archangiaceae</taxon>
        <taxon>Archangium</taxon>
    </lineage>
</organism>
<sequence>MRVYRDEPILLFWYAHDDGPAVRTVMRVETESGRLAAVTNYFFSPDFLADVCTELGVPFRVNGYRFWVTA</sequence>
<comment type="caution">
    <text evidence="1">The sequence shown here is derived from an EMBL/GenBank/DDBJ whole genome shotgun (WGS) entry which is preliminary data.</text>
</comment>